<reference evidence="2 4" key="2">
    <citation type="submission" date="2018-06" db="EMBL/GenBank/DDBJ databases">
        <authorList>
            <consortium name="Pathogen Informatics"/>
            <person name="Doyle S."/>
        </authorList>
    </citation>
    <scope>NUCLEOTIDE SEQUENCE [LARGE SCALE GENOMIC DNA]</scope>
    <source>
        <strain evidence="2 4">NCTC11991</strain>
    </source>
</reference>
<evidence type="ECO:0000313" key="1">
    <source>
        <dbReference type="EMBL" id="KTD78540.1"/>
    </source>
</evidence>
<dbReference type="RefSeq" id="WP_058476850.1">
    <property type="nucleotide sequence ID" value="NZ_CAAAIO010000014.1"/>
</dbReference>
<evidence type="ECO:0000313" key="2">
    <source>
        <dbReference type="EMBL" id="STY24101.1"/>
    </source>
</evidence>
<dbReference type="EMBL" id="LNYZ01000009">
    <property type="protein sequence ID" value="KTD78540.1"/>
    <property type="molecule type" value="Genomic_DNA"/>
</dbReference>
<keyword evidence="3" id="KW-1185">Reference proteome</keyword>
<accession>A0A378LJ40</accession>
<protein>
    <submittedName>
        <fullName evidence="2">Protein of uncharacterized function (DUF2971)</fullName>
    </submittedName>
</protein>
<dbReference type="Proteomes" id="UP000054820">
    <property type="component" value="Unassembled WGS sequence"/>
</dbReference>
<evidence type="ECO:0000313" key="3">
    <source>
        <dbReference type="Proteomes" id="UP000054820"/>
    </source>
</evidence>
<gene>
    <name evidence="1" type="ORF">Lstg_1275</name>
    <name evidence="2" type="ORF">NCTC11991_02717</name>
</gene>
<organism evidence="2 4">
    <name type="scientific">Legionella steigerwaltii</name>
    <dbReference type="NCBI Taxonomy" id="460"/>
    <lineage>
        <taxon>Bacteria</taxon>
        <taxon>Pseudomonadati</taxon>
        <taxon>Pseudomonadota</taxon>
        <taxon>Gammaproteobacteria</taxon>
        <taxon>Legionellales</taxon>
        <taxon>Legionellaceae</taxon>
        <taxon>Legionella</taxon>
    </lineage>
</organism>
<dbReference type="Pfam" id="PF11185">
    <property type="entry name" value="DUF2971"/>
    <property type="match status" value="1"/>
</dbReference>
<name>A0A378LJ40_9GAMM</name>
<evidence type="ECO:0000313" key="4">
    <source>
        <dbReference type="Proteomes" id="UP000255110"/>
    </source>
</evidence>
<dbReference type="InterPro" id="IPR021352">
    <property type="entry name" value="DUF2971"/>
</dbReference>
<dbReference type="EMBL" id="UGOY01000001">
    <property type="protein sequence ID" value="STY24101.1"/>
    <property type="molecule type" value="Genomic_DNA"/>
</dbReference>
<reference evidence="1 3" key="1">
    <citation type="submission" date="2015-11" db="EMBL/GenBank/DDBJ databases">
        <title>Genomic analysis of 38 Legionella species identifies large and diverse effector repertoires.</title>
        <authorList>
            <person name="Burstein D."/>
            <person name="Amaro F."/>
            <person name="Zusman T."/>
            <person name="Lifshitz Z."/>
            <person name="Cohen O."/>
            <person name="Gilbert J.A."/>
            <person name="Pupko T."/>
            <person name="Shuman H.A."/>
            <person name="Segal G."/>
        </authorList>
    </citation>
    <scope>NUCLEOTIDE SEQUENCE [LARGE SCALE GENOMIC DNA]</scope>
    <source>
        <strain evidence="1 3">SC-18-C9</strain>
    </source>
</reference>
<sequence>MEAEELVSQYKEKCFKSYENFEPQSHREMFHFTSFDNLKKILSSKSLLHTKSNELNDSLEIKYSLQYLSDILDKVGFDSSNDFLKQMIERYFEGIEIYVTCFSKKVDDLNLWRLYGDNGLGVSLGFSQNLPFQNETNMKIPNIPILTHVIYGEEVFKKKISKLAKRALTIINSQPFKSSSHQEEFKLELVKSLSLAVIMNTLNTKHKHFSIEEEIRSILLQGKYAWCSYNSNGWYFDESEFITIALRSITLGPAHNKVRSTINLEALLASNGFDSNNIEIKQF</sequence>
<dbReference type="STRING" id="460.Lstg_1275"/>
<dbReference type="OrthoDB" id="5659818at2"/>
<dbReference type="Proteomes" id="UP000255110">
    <property type="component" value="Unassembled WGS sequence"/>
</dbReference>
<proteinExistence type="predicted"/>
<dbReference type="AlphaFoldDB" id="A0A378LJ40"/>